<reference evidence="1" key="1">
    <citation type="submission" date="2018-05" db="EMBL/GenBank/DDBJ databases">
        <authorList>
            <person name="Lanie J.A."/>
            <person name="Ng W.-L."/>
            <person name="Kazmierczak K.M."/>
            <person name="Andrzejewski T.M."/>
            <person name="Davidsen T.M."/>
            <person name="Wayne K.J."/>
            <person name="Tettelin H."/>
            <person name="Glass J.I."/>
            <person name="Rusch D."/>
            <person name="Podicherti R."/>
            <person name="Tsui H.-C.T."/>
            <person name="Winkler M.E."/>
        </authorList>
    </citation>
    <scope>NUCLEOTIDE SEQUENCE</scope>
</reference>
<sequence>MKIEKDLSHIANAVASANANGNAVSDKFAWLNADLLSQKLAEDFTLEHGVQNASKQEIEQEFVSLDAVESDKDDIDENDEEQTDMDCVSGSFRDLFDTIED</sequence>
<protein>
    <submittedName>
        <fullName evidence="1">Uncharacterized protein</fullName>
    </submittedName>
</protein>
<evidence type="ECO:0000313" key="1">
    <source>
        <dbReference type="EMBL" id="SVD58362.1"/>
    </source>
</evidence>
<name>A0A382WHW9_9ZZZZ</name>
<dbReference type="EMBL" id="UINC01159971">
    <property type="protein sequence ID" value="SVD58362.1"/>
    <property type="molecule type" value="Genomic_DNA"/>
</dbReference>
<proteinExistence type="predicted"/>
<dbReference type="AlphaFoldDB" id="A0A382WHW9"/>
<gene>
    <name evidence="1" type="ORF">METZ01_LOCUS411216</name>
</gene>
<accession>A0A382WHW9</accession>
<organism evidence="1">
    <name type="scientific">marine metagenome</name>
    <dbReference type="NCBI Taxonomy" id="408172"/>
    <lineage>
        <taxon>unclassified sequences</taxon>
        <taxon>metagenomes</taxon>
        <taxon>ecological metagenomes</taxon>
    </lineage>
</organism>